<protein>
    <submittedName>
        <fullName evidence="1">Uncharacterized protein</fullName>
    </submittedName>
</protein>
<organism evidence="1 2">
    <name type="scientific">Pistacia integerrima</name>
    <dbReference type="NCBI Taxonomy" id="434235"/>
    <lineage>
        <taxon>Eukaryota</taxon>
        <taxon>Viridiplantae</taxon>
        <taxon>Streptophyta</taxon>
        <taxon>Embryophyta</taxon>
        <taxon>Tracheophyta</taxon>
        <taxon>Spermatophyta</taxon>
        <taxon>Magnoliopsida</taxon>
        <taxon>eudicotyledons</taxon>
        <taxon>Gunneridae</taxon>
        <taxon>Pentapetalae</taxon>
        <taxon>rosids</taxon>
        <taxon>malvids</taxon>
        <taxon>Sapindales</taxon>
        <taxon>Anacardiaceae</taxon>
        <taxon>Pistacia</taxon>
    </lineage>
</organism>
<name>A0ACC0X830_9ROSI</name>
<dbReference type="EMBL" id="CM047749">
    <property type="protein sequence ID" value="KAJ0011500.1"/>
    <property type="molecule type" value="Genomic_DNA"/>
</dbReference>
<gene>
    <name evidence="1" type="ORF">Pint_34546</name>
</gene>
<keyword evidence="2" id="KW-1185">Reference proteome</keyword>
<accession>A0ACC0X830</accession>
<comment type="caution">
    <text evidence="1">The sequence shown here is derived from an EMBL/GenBank/DDBJ whole genome shotgun (WGS) entry which is preliminary data.</text>
</comment>
<proteinExistence type="predicted"/>
<evidence type="ECO:0000313" key="2">
    <source>
        <dbReference type="Proteomes" id="UP001163603"/>
    </source>
</evidence>
<sequence>MANWSEFDHDLLVKIASQIPSIFDFISFPKVSWRSAADEKIFRYNSPLFMLVPVKLSHMKTFKDWNRHHIIKLFKVMVISGEHFFEYLCIVESAESAGPLWMVLRTGVQIRPIEEDSEVCDYGTTGFQVFWG</sequence>
<reference evidence="2" key="1">
    <citation type="journal article" date="2023" name="G3 (Bethesda)">
        <title>Genome assembly and association tests identify interacting loci associated with vigor, precocity, and sex in interspecific pistachio rootstocks.</title>
        <authorList>
            <person name="Palmer W."/>
            <person name="Jacygrad E."/>
            <person name="Sagayaradj S."/>
            <person name="Cavanaugh K."/>
            <person name="Han R."/>
            <person name="Bertier L."/>
            <person name="Beede B."/>
            <person name="Kafkas S."/>
            <person name="Golino D."/>
            <person name="Preece J."/>
            <person name="Michelmore R."/>
        </authorList>
    </citation>
    <scope>NUCLEOTIDE SEQUENCE [LARGE SCALE GENOMIC DNA]</scope>
</reference>
<dbReference type="Proteomes" id="UP001163603">
    <property type="component" value="Chromosome 14"/>
</dbReference>
<evidence type="ECO:0000313" key="1">
    <source>
        <dbReference type="EMBL" id="KAJ0011500.1"/>
    </source>
</evidence>